<dbReference type="OrthoDB" id="692274at2759"/>
<evidence type="ECO:0000256" key="10">
    <source>
        <dbReference type="ARBA" id="ARBA00023294"/>
    </source>
</evidence>
<dbReference type="GO" id="GO:0009851">
    <property type="term" value="P:auxin biosynthetic process"/>
    <property type="evidence" value="ECO:0007669"/>
    <property type="project" value="UniProtKB-KW"/>
</dbReference>
<evidence type="ECO:0000256" key="6">
    <source>
        <dbReference type="ARBA" id="ARBA00023070"/>
    </source>
</evidence>
<keyword evidence="8" id="KW-0010">Activator</keyword>
<gene>
    <name evidence="12" type="primary">SRS3</name>
    <name evidence="12" type="ORF">CR513_62038</name>
</gene>
<evidence type="ECO:0000256" key="8">
    <source>
        <dbReference type="ARBA" id="ARBA00023159"/>
    </source>
</evidence>
<dbReference type="GO" id="GO:0003700">
    <property type="term" value="F:DNA-binding transcription factor activity"/>
    <property type="evidence" value="ECO:0007669"/>
    <property type="project" value="InterPro"/>
</dbReference>
<proteinExistence type="inferred from homology"/>
<dbReference type="NCBIfam" id="TIGR01623">
    <property type="entry name" value="put_zinc_LRP1"/>
    <property type="match status" value="1"/>
</dbReference>
<comment type="caution">
    <text evidence="12">The sequence shown here is derived from an EMBL/GenBank/DDBJ whole genome shotgun (WGS) entry which is preliminary data.</text>
</comment>
<comment type="similarity">
    <text evidence="2">Belongs to the SHI protein family.</text>
</comment>
<keyword evidence="9" id="KW-0539">Nucleus</keyword>
<name>A0A371E1M3_MUCPR</name>
<dbReference type="GO" id="GO:0045893">
    <property type="term" value="P:positive regulation of DNA-templated transcription"/>
    <property type="evidence" value="ECO:0007669"/>
    <property type="project" value="TreeGrafter"/>
</dbReference>
<dbReference type="PANTHER" id="PTHR31604">
    <property type="entry name" value="PROTEIN LATERAL ROOT PRIMORDIUM 1"/>
    <property type="match status" value="1"/>
</dbReference>
<comment type="subcellular location">
    <subcellularLocation>
        <location evidence="1">Nucleus</location>
    </subcellularLocation>
</comment>
<keyword evidence="5" id="KW-0862">Zinc</keyword>
<sequence length="203" mass="22745">MSFREKEMEEVELRGSKCQDCGNQAKKECSYSRCRTCCKNKGFQCQTHIKSTWIPVDRRRRKEDPHPSPGDIPQNHNPYSGLELKFPAATNSMAMFRCVQVRSMDDAVNEIAYQTSVNIGGHVFSGLLYDQGPDQSYSNRGESSTGLVDQQQNLGLMNIASRDSSGATMTSAGHHDPLLTPPPYPFPLAPFRPGMPYFTYPRS</sequence>
<feature type="non-terminal residue" evidence="12">
    <location>
        <position position="1"/>
    </location>
</feature>
<evidence type="ECO:0000256" key="3">
    <source>
        <dbReference type="ARBA" id="ARBA00022473"/>
    </source>
</evidence>
<dbReference type="GO" id="GO:0009734">
    <property type="term" value="P:auxin-activated signaling pathway"/>
    <property type="evidence" value="ECO:0007669"/>
    <property type="project" value="UniProtKB-KW"/>
</dbReference>
<evidence type="ECO:0000256" key="7">
    <source>
        <dbReference type="ARBA" id="ARBA00023125"/>
    </source>
</evidence>
<evidence type="ECO:0000256" key="11">
    <source>
        <dbReference type="SAM" id="MobiDB-lite"/>
    </source>
</evidence>
<dbReference type="EMBL" id="QJKJ01017310">
    <property type="protein sequence ID" value="RDX58631.1"/>
    <property type="molecule type" value="Genomic_DNA"/>
</dbReference>
<dbReference type="GO" id="GO:0003677">
    <property type="term" value="F:DNA binding"/>
    <property type="evidence" value="ECO:0007669"/>
    <property type="project" value="UniProtKB-KW"/>
</dbReference>
<dbReference type="GO" id="GO:0005634">
    <property type="term" value="C:nucleus"/>
    <property type="evidence" value="ECO:0007669"/>
    <property type="project" value="UniProtKB-SubCell"/>
</dbReference>
<dbReference type="Pfam" id="PF05142">
    <property type="entry name" value="DUF702"/>
    <property type="match status" value="2"/>
</dbReference>
<keyword evidence="13" id="KW-1185">Reference proteome</keyword>
<organism evidence="12 13">
    <name type="scientific">Mucuna pruriens</name>
    <name type="common">Velvet bean</name>
    <name type="synonym">Dolichos pruriens</name>
    <dbReference type="NCBI Taxonomy" id="157652"/>
    <lineage>
        <taxon>Eukaryota</taxon>
        <taxon>Viridiplantae</taxon>
        <taxon>Streptophyta</taxon>
        <taxon>Embryophyta</taxon>
        <taxon>Tracheophyta</taxon>
        <taxon>Spermatophyta</taxon>
        <taxon>Magnoliopsida</taxon>
        <taxon>eudicotyledons</taxon>
        <taxon>Gunneridae</taxon>
        <taxon>Pentapetalae</taxon>
        <taxon>rosids</taxon>
        <taxon>fabids</taxon>
        <taxon>Fabales</taxon>
        <taxon>Fabaceae</taxon>
        <taxon>Papilionoideae</taxon>
        <taxon>50 kb inversion clade</taxon>
        <taxon>NPAAA clade</taxon>
        <taxon>indigoferoid/millettioid clade</taxon>
        <taxon>Phaseoleae</taxon>
        <taxon>Mucuna</taxon>
    </lineage>
</organism>
<dbReference type="InterPro" id="IPR007818">
    <property type="entry name" value="SHI"/>
</dbReference>
<evidence type="ECO:0000256" key="1">
    <source>
        <dbReference type="ARBA" id="ARBA00004123"/>
    </source>
</evidence>
<dbReference type="AlphaFoldDB" id="A0A371E1M3"/>
<keyword evidence="7" id="KW-0238">DNA-binding</keyword>
<dbReference type="GO" id="GO:0046872">
    <property type="term" value="F:metal ion binding"/>
    <property type="evidence" value="ECO:0007669"/>
    <property type="project" value="UniProtKB-KW"/>
</dbReference>
<accession>A0A371E1M3</accession>
<keyword evidence="10" id="KW-0927">Auxin signaling pathway</keyword>
<evidence type="ECO:0000313" key="12">
    <source>
        <dbReference type="EMBL" id="RDX58631.1"/>
    </source>
</evidence>
<keyword evidence="3" id="KW-0217">Developmental protein</keyword>
<evidence type="ECO:0000256" key="2">
    <source>
        <dbReference type="ARBA" id="ARBA00006911"/>
    </source>
</evidence>
<dbReference type="Proteomes" id="UP000257109">
    <property type="component" value="Unassembled WGS sequence"/>
</dbReference>
<evidence type="ECO:0000256" key="5">
    <source>
        <dbReference type="ARBA" id="ARBA00022833"/>
    </source>
</evidence>
<dbReference type="NCBIfam" id="TIGR01624">
    <property type="entry name" value="LRP1_Cterm"/>
    <property type="match status" value="1"/>
</dbReference>
<dbReference type="STRING" id="157652.A0A371E1M3"/>
<evidence type="ECO:0000313" key="13">
    <source>
        <dbReference type="Proteomes" id="UP000257109"/>
    </source>
</evidence>
<feature type="region of interest" description="Disordered" evidence="11">
    <location>
        <begin position="56"/>
        <end position="79"/>
    </location>
</feature>
<keyword evidence="4" id="KW-0479">Metal-binding</keyword>
<evidence type="ECO:0000256" key="9">
    <source>
        <dbReference type="ARBA" id="ARBA00023242"/>
    </source>
</evidence>
<evidence type="ECO:0000256" key="4">
    <source>
        <dbReference type="ARBA" id="ARBA00022723"/>
    </source>
</evidence>
<reference evidence="12" key="1">
    <citation type="submission" date="2018-05" db="EMBL/GenBank/DDBJ databases">
        <title>Draft genome of Mucuna pruriens seed.</title>
        <authorList>
            <person name="Nnadi N.E."/>
            <person name="Vos R."/>
            <person name="Hasami M.H."/>
            <person name="Devisetty U.K."/>
            <person name="Aguiy J.C."/>
        </authorList>
    </citation>
    <scope>NUCLEOTIDE SEQUENCE [LARGE SCALE GENOMIC DNA]</scope>
    <source>
        <strain evidence="12">JCA_2017</strain>
    </source>
</reference>
<protein>
    <submittedName>
        <fullName evidence="12">Protein SHI RELATED SEQUENCE 3</fullName>
    </submittedName>
</protein>
<keyword evidence="6" id="KW-0073">Auxin biosynthesis</keyword>
<dbReference type="InterPro" id="IPR006511">
    <property type="entry name" value="SHI_C"/>
</dbReference>
<dbReference type="InterPro" id="IPR006510">
    <property type="entry name" value="Znf_LRP1"/>
</dbReference>
<dbReference type="PANTHER" id="PTHR31604:SF16">
    <property type="entry name" value="PROTEIN SHI RELATED SEQUENCE 3"/>
    <property type="match status" value="1"/>
</dbReference>